<protein>
    <submittedName>
        <fullName evidence="1">Uncharacterized protein</fullName>
    </submittedName>
</protein>
<dbReference type="EMBL" id="JACHVY010000002">
    <property type="protein sequence ID" value="MBB2902085.1"/>
    <property type="molecule type" value="Genomic_DNA"/>
</dbReference>
<accession>A0A7W4XYB6</accession>
<dbReference type="Proteomes" id="UP000533269">
    <property type="component" value="Unassembled WGS sequence"/>
</dbReference>
<dbReference type="AlphaFoldDB" id="A0A7W4XYB6"/>
<dbReference type="RefSeq" id="WP_012086507.1">
    <property type="nucleotide sequence ID" value="NZ_JACHVY010000002.1"/>
</dbReference>
<evidence type="ECO:0000313" key="2">
    <source>
        <dbReference type="Proteomes" id="UP000533269"/>
    </source>
</evidence>
<proteinExistence type="predicted"/>
<dbReference type="OMA" id="WPTHWPA"/>
<name>A0A7W4XYB6_KINRA</name>
<organism evidence="1 2">
    <name type="scientific">Kineococcus radiotolerans</name>
    <dbReference type="NCBI Taxonomy" id="131568"/>
    <lineage>
        <taxon>Bacteria</taxon>
        <taxon>Bacillati</taxon>
        <taxon>Actinomycetota</taxon>
        <taxon>Actinomycetes</taxon>
        <taxon>Kineosporiales</taxon>
        <taxon>Kineosporiaceae</taxon>
        <taxon>Kineococcus</taxon>
    </lineage>
</organism>
<reference evidence="1 2" key="2">
    <citation type="submission" date="2020-08" db="EMBL/GenBank/DDBJ databases">
        <authorList>
            <person name="Partida-Martinez L."/>
            <person name="Huntemann M."/>
            <person name="Clum A."/>
            <person name="Wang J."/>
            <person name="Palaniappan K."/>
            <person name="Ritter S."/>
            <person name="Chen I.-M."/>
            <person name="Stamatis D."/>
            <person name="Reddy T."/>
            <person name="O'Malley R."/>
            <person name="Daum C."/>
            <person name="Shapiro N."/>
            <person name="Ivanova N."/>
            <person name="Kyrpides N."/>
            <person name="Woyke T."/>
        </authorList>
    </citation>
    <scope>NUCLEOTIDE SEQUENCE [LARGE SCALE GENOMIC DNA]</scope>
    <source>
        <strain evidence="1 2">AS2.23</strain>
    </source>
</reference>
<gene>
    <name evidence="1" type="ORF">FHR75_002900</name>
</gene>
<comment type="caution">
    <text evidence="1">The sequence shown here is derived from an EMBL/GenBank/DDBJ whole genome shotgun (WGS) entry which is preliminary data.</text>
</comment>
<reference evidence="1 2" key="1">
    <citation type="submission" date="2020-08" db="EMBL/GenBank/DDBJ databases">
        <title>The Agave Microbiome: Exploring the role of microbial communities in plant adaptations to desert environments.</title>
        <authorList>
            <person name="Partida-Martinez L.P."/>
        </authorList>
    </citation>
    <scope>NUCLEOTIDE SEQUENCE [LARGE SCALE GENOMIC DNA]</scope>
    <source>
        <strain evidence="1 2">AS2.23</strain>
    </source>
</reference>
<evidence type="ECO:0000313" key="1">
    <source>
        <dbReference type="EMBL" id="MBB2902085.1"/>
    </source>
</evidence>
<sequence>MTPSPADPALLTRLLTRAVDAVARADAEDFDGAGAELAGFDADQARTVLGWVLRQGLEERHPDGLDADDLREAVARTARAAGWFPALDARILVLVLTAALGEHPDPEEVPRLGHALVLQHSLLLVHDLVAAGGASAGPPLRRRIDAALAEVRRAETVEMP</sequence>